<reference evidence="1 2" key="1">
    <citation type="submission" date="2016-07" db="EMBL/GenBank/DDBJ databases">
        <title>Draft Genome Sequence of Methylobrevis pamukkalensis PK2.</title>
        <authorList>
            <person name="Vasilenko O.V."/>
            <person name="Doronina N.V."/>
            <person name="Shmareva M.N."/>
            <person name="Tarlachkov S.V."/>
            <person name="Mustakhimov I."/>
            <person name="Trotsenko Y.A."/>
        </authorList>
    </citation>
    <scope>NUCLEOTIDE SEQUENCE [LARGE SCALE GENOMIC DNA]</scope>
    <source>
        <strain evidence="1 2">PK2</strain>
    </source>
</reference>
<organism evidence="1 2">
    <name type="scientific">Methylobrevis pamukkalensis</name>
    <dbReference type="NCBI Taxonomy" id="1439726"/>
    <lineage>
        <taxon>Bacteria</taxon>
        <taxon>Pseudomonadati</taxon>
        <taxon>Pseudomonadota</taxon>
        <taxon>Alphaproteobacteria</taxon>
        <taxon>Hyphomicrobiales</taxon>
        <taxon>Pleomorphomonadaceae</taxon>
        <taxon>Methylobrevis</taxon>
    </lineage>
</organism>
<accession>A0A1E3H1J9</accession>
<sequence length="64" mass="6914">MSGPRYSIIPAGAVVDPRLEGRDLQVLALLGIHANELGWCRRSQVTMRGSLPAPARRSSRRCGG</sequence>
<name>A0A1E3H1J9_9HYPH</name>
<evidence type="ECO:0000313" key="1">
    <source>
        <dbReference type="EMBL" id="ODN70203.1"/>
    </source>
</evidence>
<proteinExistence type="predicted"/>
<keyword evidence="2" id="KW-1185">Reference proteome</keyword>
<protein>
    <submittedName>
        <fullName evidence="1">Uncharacterized protein</fullName>
    </submittedName>
</protein>
<evidence type="ECO:0000313" key="2">
    <source>
        <dbReference type="Proteomes" id="UP000094622"/>
    </source>
</evidence>
<dbReference type="EMBL" id="MCRJ01000058">
    <property type="protein sequence ID" value="ODN70203.1"/>
    <property type="molecule type" value="Genomic_DNA"/>
</dbReference>
<gene>
    <name evidence="1" type="ORF">A6302_02477</name>
</gene>
<dbReference type="RefSeq" id="WP_069307081.1">
    <property type="nucleotide sequence ID" value="NZ_MCRJ01000058.1"/>
</dbReference>
<dbReference type="AlphaFoldDB" id="A0A1E3H1J9"/>
<dbReference type="Proteomes" id="UP000094622">
    <property type="component" value="Unassembled WGS sequence"/>
</dbReference>
<dbReference type="OrthoDB" id="7869293at2"/>
<comment type="caution">
    <text evidence="1">The sequence shown here is derived from an EMBL/GenBank/DDBJ whole genome shotgun (WGS) entry which is preliminary data.</text>
</comment>